<comment type="subcellular location">
    <subcellularLocation>
        <location evidence="1">Cytoplasmic vesicle membrane</location>
    </subcellularLocation>
    <subcellularLocation>
        <location evidence="2">Golgi apparatus</location>
    </subcellularLocation>
</comment>
<dbReference type="SUPFAM" id="SSF49348">
    <property type="entry name" value="Clathrin adaptor appendage domain"/>
    <property type="match status" value="1"/>
</dbReference>
<dbReference type="PANTHER" id="PTHR22780">
    <property type="entry name" value="ADAPTIN, ALPHA/GAMMA/EPSILON"/>
    <property type="match status" value="1"/>
</dbReference>
<dbReference type="Gene3D" id="2.60.40.1230">
    <property type="match status" value="1"/>
</dbReference>
<evidence type="ECO:0000256" key="6">
    <source>
        <dbReference type="ARBA" id="ARBA00023034"/>
    </source>
</evidence>
<sequence length="845" mass="94123">MVSSLKSFIKSVRAAKTIADERSIIRKESAKIRTSFRDVNLDHNSRRVLISKLLYLYILGEPTHFGQVECIKLLASNQFKDKKLGYMAASLLLDENQEVLTLLTNSLNIDLNHPNQFVVGLALTTLGNIASPALARDLYQDIEKIIQSENPFLRRKSAMVASRCVEKSPDLSEIFLPKLNSLINNKNHGSLLGVLKLIQTIYEVDESSHDYLVKNLTAKVLQHLKNLLTVGYSPEYDVNGIPDPFLFCSLLLTLRLLFEDIEDTNSNLELFNDLLTQIASKIDSSKNSGHAILYEAVKTIFHINSEPSLRVLGVNILGRFLSAKDNNTKYVALNTLLTVISYEPQAVQRHRSTIVSCLQDADISIRRRALELSFGILNEQNIRVIAKEILIFLENSDNELKSYITGQLTLSCDKYSPNPKWHFETLIKMLKSAGNYVTSDIISNILASIMQNQDYELSKHIVLKLYQLSLLDTKQYGLNLICSWCLGEYGELLINSTFEDENKQPKQITESSIVNLLTSFLNSTSTYKDASKSDNLILYILTASLKLSIKFKDASEIEKLRQILISKSNDINLEIQIRSMEYLEIFAQPITLKKGLLEKMPAPPIKKHEAITLQRGNSLSANNKFAKSSGSSNNTNDLLLDLMGSDDVSNASNDNQKNLQKENTVDLLSDIFGNTPGNNSAPTIAQTNSNAILDLFPSNTSTQQSSAIDAFSSIPISSTIATPFEEKELPSNLLEAYSSPYITISFLPKEIGNSHAIIESYIVSNTPASLTNFNFLVAVPKSQKLQISPMNENSIRSKGGFISQSLNISGKPGGKLKLRVKVSYNVNGDGQRDEQFDFNGFSATL</sequence>
<keyword evidence="12" id="KW-1185">Reference proteome</keyword>
<dbReference type="GO" id="GO:0030121">
    <property type="term" value="C:AP-1 adaptor complex"/>
    <property type="evidence" value="ECO:0007669"/>
    <property type="project" value="EnsemblFungi"/>
</dbReference>
<dbReference type="GO" id="GO:0030276">
    <property type="term" value="F:clathrin binding"/>
    <property type="evidence" value="ECO:0007669"/>
    <property type="project" value="EnsemblFungi"/>
</dbReference>
<evidence type="ECO:0000313" key="11">
    <source>
        <dbReference type="EMBL" id="ODV94854.1"/>
    </source>
</evidence>
<dbReference type="InterPro" id="IPR016024">
    <property type="entry name" value="ARM-type_fold"/>
</dbReference>
<dbReference type="InterPro" id="IPR017107">
    <property type="entry name" value="AP1_complex_gsu"/>
</dbReference>
<feature type="domain" description="GAE" evidence="10">
    <location>
        <begin position="727"/>
        <end position="842"/>
    </location>
</feature>
<proteinExistence type="inferred from homology"/>
<dbReference type="GO" id="GO:0005768">
    <property type="term" value="C:endosome"/>
    <property type="evidence" value="ECO:0007669"/>
    <property type="project" value="EnsemblFungi"/>
</dbReference>
<evidence type="ECO:0000256" key="2">
    <source>
        <dbReference type="ARBA" id="ARBA00004555"/>
    </source>
</evidence>
<dbReference type="SUPFAM" id="SSF48371">
    <property type="entry name" value="ARM repeat"/>
    <property type="match status" value="1"/>
</dbReference>
<evidence type="ECO:0000256" key="4">
    <source>
        <dbReference type="ARBA" id="ARBA00022448"/>
    </source>
</evidence>
<dbReference type="GO" id="GO:0099638">
    <property type="term" value="P:endosome to plasma membrane protein transport"/>
    <property type="evidence" value="ECO:0007669"/>
    <property type="project" value="EnsemblFungi"/>
</dbReference>
<protein>
    <recommendedName>
        <fullName evidence="9">AP-1 complex subunit gamma</fullName>
    </recommendedName>
</protein>
<dbReference type="InterPro" id="IPR002553">
    <property type="entry name" value="Clathrin/coatomer_adapt-like_N"/>
</dbReference>
<accession>A0A1E4TT07</accession>
<dbReference type="InterPro" id="IPR008153">
    <property type="entry name" value="GAE_dom"/>
</dbReference>
<keyword evidence="5 9" id="KW-0653">Protein transport</keyword>
<dbReference type="InterPro" id="IPR050840">
    <property type="entry name" value="Adaptor_Complx_Large_Subunit"/>
</dbReference>
<dbReference type="GO" id="GO:0005829">
    <property type="term" value="C:cytosol"/>
    <property type="evidence" value="ECO:0007669"/>
    <property type="project" value="GOC"/>
</dbReference>
<comment type="similarity">
    <text evidence="3 9">Belongs to the adaptor complexes large subunit family.</text>
</comment>
<dbReference type="InterPro" id="IPR011989">
    <property type="entry name" value="ARM-like"/>
</dbReference>
<keyword evidence="6 9" id="KW-0333">Golgi apparatus</keyword>
<dbReference type="GO" id="GO:0048203">
    <property type="term" value="P:vesicle targeting, trans-Golgi to endosome"/>
    <property type="evidence" value="ECO:0007669"/>
    <property type="project" value="EnsemblFungi"/>
</dbReference>
<reference evidence="12" key="1">
    <citation type="submission" date="2016-05" db="EMBL/GenBank/DDBJ databases">
        <title>Comparative genomics of biotechnologically important yeasts.</title>
        <authorList>
            <consortium name="DOE Joint Genome Institute"/>
            <person name="Riley R."/>
            <person name="Haridas S."/>
            <person name="Wolfe K.H."/>
            <person name="Lopes M.R."/>
            <person name="Hittinger C.T."/>
            <person name="Goker M."/>
            <person name="Salamov A."/>
            <person name="Wisecaver J."/>
            <person name="Long T.M."/>
            <person name="Aerts A.L."/>
            <person name="Barry K."/>
            <person name="Choi C."/>
            <person name="Clum A."/>
            <person name="Coughlan A.Y."/>
            <person name="Deshpande S."/>
            <person name="Douglass A.P."/>
            <person name="Hanson S.J."/>
            <person name="Klenk H.-P."/>
            <person name="Labutti K."/>
            <person name="Lapidus A."/>
            <person name="Lindquist E."/>
            <person name="Lipzen A."/>
            <person name="Meier-Kolthoff J.P."/>
            <person name="Ohm R.A."/>
            <person name="Otillar R.P."/>
            <person name="Pangilinan J."/>
            <person name="Peng Y."/>
            <person name="Rokas A."/>
            <person name="Rosa C.A."/>
            <person name="Scheuner C."/>
            <person name="Sibirny A.A."/>
            <person name="Slot J.C."/>
            <person name="Stielow J.B."/>
            <person name="Sun H."/>
            <person name="Kurtzman C.P."/>
            <person name="Blackwell M."/>
            <person name="Grigoriev I.V."/>
            <person name="Jeffries T.W."/>
        </authorList>
    </citation>
    <scope>NUCLEOTIDE SEQUENCE [LARGE SCALE GENOMIC DNA]</scope>
    <source>
        <strain evidence="12">NRRL Y-2460</strain>
    </source>
</reference>
<evidence type="ECO:0000256" key="3">
    <source>
        <dbReference type="ARBA" id="ARBA00006613"/>
    </source>
</evidence>
<organism evidence="11 12">
    <name type="scientific">Pachysolen tannophilus NRRL Y-2460</name>
    <dbReference type="NCBI Taxonomy" id="669874"/>
    <lineage>
        <taxon>Eukaryota</taxon>
        <taxon>Fungi</taxon>
        <taxon>Dikarya</taxon>
        <taxon>Ascomycota</taxon>
        <taxon>Saccharomycotina</taxon>
        <taxon>Pichiomycetes</taxon>
        <taxon>Pachysolenaceae</taxon>
        <taxon>Pachysolen</taxon>
    </lineage>
</organism>
<dbReference type="GO" id="GO:0006896">
    <property type="term" value="P:Golgi to vacuole transport"/>
    <property type="evidence" value="ECO:0007669"/>
    <property type="project" value="EnsemblFungi"/>
</dbReference>
<dbReference type="GO" id="GO:0042147">
    <property type="term" value="P:retrograde transport, endosome to Golgi"/>
    <property type="evidence" value="ECO:0007669"/>
    <property type="project" value="EnsemblFungi"/>
</dbReference>
<dbReference type="OrthoDB" id="28053at2759"/>
<evidence type="ECO:0000256" key="5">
    <source>
        <dbReference type="ARBA" id="ARBA00022927"/>
    </source>
</evidence>
<evidence type="ECO:0000256" key="1">
    <source>
        <dbReference type="ARBA" id="ARBA00004156"/>
    </source>
</evidence>
<dbReference type="InterPro" id="IPR013041">
    <property type="entry name" value="Clathrin_app_Ig-like_sf"/>
</dbReference>
<dbReference type="Proteomes" id="UP000094236">
    <property type="component" value="Unassembled WGS sequence"/>
</dbReference>
<dbReference type="PIRSF" id="PIRSF037094">
    <property type="entry name" value="AP1_complex_gamma"/>
    <property type="match status" value="1"/>
</dbReference>
<keyword evidence="7 9" id="KW-0472">Membrane</keyword>
<keyword evidence="8 9" id="KW-0968">Cytoplasmic vesicle</keyword>
<keyword evidence="4 9" id="KW-0813">Transport</keyword>
<evidence type="ECO:0000259" key="10">
    <source>
        <dbReference type="PROSITE" id="PS50180"/>
    </source>
</evidence>
<dbReference type="InterPro" id="IPR008152">
    <property type="entry name" value="Clathrin_a/b/g-adaptin_app_Ig"/>
</dbReference>
<name>A0A1E4TT07_PACTA</name>
<dbReference type="Gene3D" id="1.25.10.10">
    <property type="entry name" value="Leucine-rich Repeat Variant"/>
    <property type="match status" value="1"/>
</dbReference>
<dbReference type="Pfam" id="PF02883">
    <property type="entry name" value="Alpha_adaptinC2"/>
    <property type="match status" value="1"/>
</dbReference>
<dbReference type="Pfam" id="PF01602">
    <property type="entry name" value="Adaptin_N"/>
    <property type="match status" value="1"/>
</dbReference>
<dbReference type="SMART" id="SM00809">
    <property type="entry name" value="Alpha_adaptinC2"/>
    <property type="match status" value="1"/>
</dbReference>
<evidence type="ECO:0000256" key="7">
    <source>
        <dbReference type="ARBA" id="ARBA00023136"/>
    </source>
</evidence>
<evidence type="ECO:0000256" key="8">
    <source>
        <dbReference type="ARBA" id="ARBA00023329"/>
    </source>
</evidence>
<evidence type="ECO:0000313" key="12">
    <source>
        <dbReference type="Proteomes" id="UP000094236"/>
    </source>
</evidence>
<dbReference type="AlphaFoldDB" id="A0A1E4TT07"/>
<dbReference type="EMBL" id="KV454015">
    <property type="protein sequence ID" value="ODV94854.1"/>
    <property type="molecule type" value="Genomic_DNA"/>
</dbReference>
<dbReference type="PROSITE" id="PS50180">
    <property type="entry name" value="GAE"/>
    <property type="match status" value="1"/>
</dbReference>
<evidence type="ECO:0000256" key="9">
    <source>
        <dbReference type="PIRNR" id="PIRNR037094"/>
    </source>
</evidence>
<gene>
    <name evidence="11" type="ORF">PACTADRAFT_50706</name>
</gene>
<dbReference type="STRING" id="669874.A0A1E4TT07"/>